<dbReference type="Proteomes" id="UP000614601">
    <property type="component" value="Unassembled WGS sequence"/>
</dbReference>
<reference evidence="3" key="1">
    <citation type="submission" date="2020-09" db="EMBL/GenBank/DDBJ databases">
        <authorList>
            <person name="Kikuchi T."/>
        </authorList>
    </citation>
    <scope>NUCLEOTIDE SEQUENCE</scope>
    <source>
        <strain evidence="3">SH1</strain>
    </source>
</reference>
<dbReference type="InterPro" id="IPR057191">
    <property type="entry name" value="DUF7869"/>
</dbReference>
<comment type="caution">
    <text evidence="3">The sequence shown here is derived from an EMBL/GenBank/DDBJ whole genome shotgun (WGS) entry which is preliminary data.</text>
</comment>
<sequence length="464" mass="53138">MYIVYRSHYYALDLVEKHGFPLSFKKTSLLPRCNICCELTKNVKEIRFIDGTPYNGRQLLEAHYQNTSNDRNVIDAFMNQSINFPHELLLLKYDGHLSATSQSFRGYVIGFFHPASACSSSVYSNILSVLSELDVLPPVIVINTDNARSNKSKSTIHFARLLLKFCPKISKIIFAFHEAGHTHNNVDAFFGCLAEKMIGHRLETPSEMTEFVRNVRGVKSIYDSYCLWDLYIAPETALLDGVYNYHYFEIYQAEDGIRAKFKQFIRCNDYLNLNKIRPLYPEDADQFSRLILKKDEEIGEVGCETYVMNKQQLRLQKFKKDIIKYLSEDTFKSLQDHLEAVTNMPVESFSETCRKINEKVVTLPAPIVKASDECNVTIEKFRKLTTANNAESAEVEEQQLGNEENLMPPPADEQELEQLLDEAPTLQTVRRTTTLSAVPATSQATSVSSRGRRIVKRTRFSPSR</sequence>
<gene>
    <name evidence="3" type="ORF">BOKJ2_LOCUS8054</name>
</gene>
<evidence type="ECO:0000313" key="4">
    <source>
        <dbReference type="Proteomes" id="UP000614601"/>
    </source>
</evidence>
<evidence type="ECO:0000259" key="2">
    <source>
        <dbReference type="Pfam" id="PF25273"/>
    </source>
</evidence>
<proteinExistence type="predicted"/>
<evidence type="ECO:0000256" key="1">
    <source>
        <dbReference type="SAM" id="MobiDB-lite"/>
    </source>
</evidence>
<feature type="compositionally biased region" description="Basic residues" evidence="1">
    <location>
        <begin position="450"/>
        <end position="464"/>
    </location>
</feature>
<dbReference type="AlphaFoldDB" id="A0A811KQR9"/>
<feature type="region of interest" description="Disordered" evidence="1">
    <location>
        <begin position="389"/>
        <end position="410"/>
    </location>
</feature>
<dbReference type="EMBL" id="CAJFCW020000004">
    <property type="protein sequence ID" value="CAG9111933.1"/>
    <property type="molecule type" value="Genomic_DNA"/>
</dbReference>
<evidence type="ECO:0000313" key="3">
    <source>
        <dbReference type="EMBL" id="CAD5218844.1"/>
    </source>
</evidence>
<accession>A0A811KQR9</accession>
<dbReference type="EMBL" id="CAJFDH010000004">
    <property type="protein sequence ID" value="CAD5218844.1"/>
    <property type="molecule type" value="Genomic_DNA"/>
</dbReference>
<feature type="region of interest" description="Disordered" evidence="1">
    <location>
        <begin position="432"/>
        <end position="464"/>
    </location>
</feature>
<feature type="domain" description="DUF7869" evidence="2">
    <location>
        <begin position="120"/>
        <end position="262"/>
    </location>
</feature>
<dbReference type="OrthoDB" id="6124768at2759"/>
<dbReference type="Proteomes" id="UP000783686">
    <property type="component" value="Unassembled WGS sequence"/>
</dbReference>
<name>A0A811KQR9_9BILA</name>
<organism evidence="3 4">
    <name type="scientific">Bursaphelenchus okinawaensis</name>
    <dbReference type="NCBI Taxonomy" id="465554"/>
    <lineage>
        <taxon>Eukaryota</taxon>
        <taxon>Metazoa</taxon>
        <taxon>Ecdysozoa</taxon>
        <taxon>Nematoda</taxon>
        <taxon>Chromadorea</taxon>
        <taxon>Rhabditida</taxon>
        <taxon>Tylenchina</taxon>
        <taxon>Tylenchomorpha</taxon>
        <taxon>Aphelenchoidea</taxon>
        <taxon>Aphelenchoididae</taxon>
        <taxon>Bursaphelenchus</taxon>
    </lineage>
</organism>
<feature type="compositionally biased region" description="Polar residues" evidence="1">
    <location>
        <begin position="432"/>
        <end position="449"/>
    </location>
</feature>
<keyword evidence="4" id="KW-1185">Reference proteome</keyword>
<dbReference type="Pfam" id="PF25273">
    <property type="entry name" value="DUF7869"/>
    <property type="match status" value="1"/>
</dbReference>
<protein>
    <recommendedName>
        <fullName evidence="2">DUF7869 domain-containing protein</fullName>
    </recommendedName>
</protein>